<dbReference type="AlphaFoldDB" id="A0ABD5UU47"/>
<dbReference type="Gene3D" id="3.40.630.30">
    <property type="match status" value="1"/>
</dbReference>
<reference evidence="3 4" key="1">
    <citation type="journal article" date="2019" name="Int. J. Syst. Evol. Microbiol.">
        <title>The Global Catalogue of Microorganisms (GCM) 10K type strain sequencing project: providing services to taxonomists for standard genome sequencing and annotation.</title>
        <authorList>
            <consortium name="The Broad Institute Genomics Platform"/>
            <consortium name="The Broad Institute Genome Sequencing Center for Infectious Disease"/>
            <person name="Wu L."/>
            <person name="Ma J."/>
        </authorList>
    </citation>
    <scope>NUCLEOTIDE SEQUENCE [LARGE SCALE GENOMIC DNA]</scope>
    <source>
        <strain evidence="3 4">SKJ47</strain>
    </source>
</reference>
<dbReference type="EC" id="2.3.1.-" evidence="3"/>
<keyword evidence="3" id="KW-0808">Transferase</keyword>
<keyword evidence="4" id="KW-1185">Reference proteome</keyword>
<organism evidence="3 4">
    <name type="scientific">Halopenitus salinus</name>
    <dbReference type="NCBI Taxonomy" id="1198295"/>
    <lineage>
        <taxon>Archaea</taxon>
        <taxon>Methanobacteriati</taxon>
        <taxon>Methanobacteriota</taxon>
        <taxon>Stenosarchaea group</taxon>
        <taxon>Halobacteria</taxon>
        <taxon>Halobacteriales</taxon>
        <taxon>Haloferacaceae</taxon>
        <taxon>Halopenitus</taxon>
    </lineage>
</organism>
<name>A0ABD5UU47_9EURY</name>
<sequence>MIRLQRHLDRPSPNLLGMGLNAAGGANVLVSTVPESGPSKRGGSTADSDAADRPSPVAGYLLHVDGGDNRHVAEVVVDPANRRTGRGRELIEAAITGSPGTLSVLVAVENDAARSLYESCGFEAAERRPNEYGERDALCYRFDPDA</sequence>
<dbReference type="PROSITE" id="PS51186">
    <property type="entry name" value="GNAT"/>
    <property type="match status" value="1"/>
</dbReference>
<evidence type="ECO:0000256" key="1">
    <source>
        <dbReference type="SAM" id="MobiDB-lite"/>
    </source>
</evidence>
<dbReference type="Pfam" id="PF13508">
    <property type="entry name" value="Acetyltransf_7"/>
    <property type="match status" value="1"/>
</dbReference>
<keyword evidence="3" id="KW-0012">Acyltransferase</keyword>
<evidence type="ECO:0000313" key="4">
    <source>
        <dbReference type="Proteomes" id="UP001596296"/>
    </source>
</evidence>
<dbReference type="SUPFAM" id="SSF55729">
    <property type="entry name" value="Acyl-CoA N-acyltransferases (Nat)"/>
    <property type="match status" value="1"/>
</dbReference>
<feature type="domain" description="N-acetyltransferase" evidence="2">
    <location>
        <begin position="1"/>
        <end position="145"/>
    </location>
</feature>
<comment type="caution">
    <text evidence="3">The sequence shown here is derived from an EMBL/GenBank/DDBJ whole genome shotgun (WGS) entry which is preliminary data.</text>
</comment>
<dbReference type="Proteomes" id="UP001596296">
    <property type="component" value="Unassembled WGS sequence"/>
</dbReference>
<feature type="region of interest" description="Disordered" evidence="1">
    <location>
        <begin position="31"/>
        <end position="58"/>
    </location>
</feature>
<proteinExistence type="predicted"/>
<dbReference type="EMBL" id="JBHSXL010000009">
    <property type="protein sequence ID" value="MFC6893030.1"/>
    <property type="molecule type" value="Genomic_DNA"/>
</dbReference>
<evidence type="ECO:0000313" key="3">
    <source>
        <dbReference type="EMBL" id="MFC6893030.1"/>
    </source>
</evidence>
<protein>
    <submittedName>
        <fullName evidence="3">GNAT family N-acetyltransferase</fullName>
        <ecNumber evidence="3">2.3.1.-</ecNumber>
    </submittedName>
</protein>
<dbReference type="InterPro" id="IPR016181">
    <property type="entry name" value="Acyl_CoA_acyltransferase"/>
</dbReference>
<evidence type="ECO:0000259" key="2">
    <source>
        <dbReference type="PROSITE" id="PS51186"/>
    </source>
</evidence>
<gene>
    <name evidence="3" type="ORF">ACFQE9_10515</name>
</gene>
<accession>A0ABD5UU47</accession>
<dbReference type="RefSeq" id="WP_379801096.1">
    <property type="nucleotide sequence ID" value="NZ_JBHSVN010000001.1"/>
</dbReference>
<dbReference type="InterPro" id="IPR000182">
    <property type="entry name" value="GNAT_dom"/>
</dbReference>
<dbReference type="GO" id="GO:0016746">
    <property type="term" value="F:acyltransferase activity"/>
    <property type="evidence" value="ECO:0007669"/>
    <property type="project" value="UniProtKB-KW"/>
</dbReference>